<dbReference type="EMBL" id="VITO01000006">
    <property type="protein sequence ID" value="TWB27646.1"/>
    <property type="molecule type" value="Genomic_DNA"/>
</dbReference>
<organism evidence="1 2">
    <name type="scientific">Nitrospirillum amazonense</name>
    <dbReference type="NCBI Taxonomy" id="28077"/>
    <lineage>
        <taxon>Bacteria</taxon>
        <taxon>Pseudomonadati</taxon>
        <taxon>Pseudomonadota</taxon>
        <taxon>Alphaproteobacteria</taxon>
        <taxon>Rhodospirillales</taxon>
        <taxon>Azospirillaceae</taxon>
        <taxon>Nitrospirillum</taxon>
    </lineage>
</organism>
<name>A0A560G172_9PROT</name>
<comment type="caution">
    <text evidence="1">The sequence shown here is derived from an EMBL/GenBank/DDBJ whole genome shotgun (WGS) entry which is preliminary data.</text>
</comment>
<proteinExistence type="predicted"/>
<reference evidence="1 2" key="1">
    <citation type="submission" date="2019-06" db="EMBL/GenBank/DDBJ databases">
        <title>Genomic Encyclopedia of Type Strains, Phase IV (KMG-V): Genome sequencing to study the core and pangenomes of soil and plant-associated prokaryotes.</title>
        <authorList>
            <person name="Whitman W."/>
        </authorList>
    </citation>
    <scope>NUCLEOTIDE SEQUENCE [LARGE SCALE GENOMIC DNA]</scope>
    <source>
        <strain evidence="1 2">BR 11865</strain>
    </source>
</reference>
<gene>
    <name evidence="1" type="ORF">FBZ88_106108</name>
</gene>
<protein>
    <submittedName>
        <fullName evidence="1">Uncharacterized protein</fullName>
    </submittedName>
</protein>
<dbReference type="Proteomes" id="UP000316545">
    <property type="component" value="Unassembled WGS sequence"/>
</dbReference>
<sequence length="29" mass="3258">MKPAIGGNEVLVMLYFPKDNPRQPRFPAA</sequence>
<evidence type="ECO:0000313" key="1">
    <source>
        <dbReference type="EMBL" id="TWB27646.1"/>
    </source>
</evidence>
<accession>A0A560G172</accession>
<dbReference type="AlphaFoldDB" id="A0A560G172"/>
<keyword evidence="2" id="KW-1185">Reference proteome</keyword>
<evidence type="ECO:0000313" key="2">
    <source>
        <dbReference type="Proteomes" id="UP000316545"/>
    </source>
</evidence>